<keyword evidence="2" id="KW-0472">Membrane</keyword>
<evidence type="ECO:0000256" key="1">
    <source>
        <dbReference type="SAM" id="MobiDB-lite"/>
    </source>
</evidence>
<feature type="transmembrane region" description="Helical" evidence="2">
    <location>
        <begin position="463"/>
        <end position="483"/>
    </location>
</feature>
<reference evidence="3 4" key="1">
    <citation type="submission" date="2016-06" db="EMBL/GenBank/DDBJ databases">
        <authorList>
            <consortium name="Pathogen Informatics"/>
        </authorList>
    </citation>
    <scope>NUCLEOTIDE SEQUENCE [LARGE SCALE GENOMIC DNA]</scope>
</reference>
<dbReference type="EMBL" id="FLRJ01000031">
    <property type="protein sequence ID" value="SBT72182.1"/>
    <property type="molecule type" value="Genomic_DNA"/>
</dbReference>
<protein>
    <submittedName>
        <fullName evidence="3">PIR protein</fullName>
    </submittedName>
</protein>
<evidence type="ECO:0000313" key="3">
    <source>
        <dbReference type="EMBL" id="SBT72182.1"/>
    </source>
</evidence>
<feature type="compositionally biased region" description="Polar residues" evidence="1">
    <location>
        <begin position="211"/>
        <end position="220"/>
    </location>
</feature>
<dbReference type="VEuPathDB" id="PlasmoDB:PocGH01_00156900"/>
<dbReference type="Proteomes" id="UP000243200">
    <property type="component" value="Unassembled WGS sequence"/>
</dbReference>
<feature type="compositionally biased region" description="Basic and acidic residues" evidence="1">
    <location>
        <begin position="23"/>
        <end position="36"/>
    </location>
</feature>
<evidence type="ECO:0000256" key="2">
    <source>
        <dbReference type="SAM" id="Phobius"/>
    </source>
</evidence>
<proteinExistence type="predicted"/>
<organism evidence="3 4">
    <name type="scientific">Plasmodium ovale</name>
    <name type="common">malaria parasite P. ovale</name>
    <dbReference type="NCBI Taxonomy" id="36330"/>
    <lineage>
        <taxon>Eukaryota</taxon>
        <taxon>Sar</taxon>
        <taxon>Alveolata</taxon>
        <taxon>Apicomplexa</taxon>
        <taxon>Aconoidasida</taxon>
        <taxon>Haemosporida</taxon>
        <taxon>Plasmodiidae</taxon>
        <taxon>Plasmodium</taxon>
        <taxon>Plasmodium (Plasmodium)</taxon>
    </lineage>
</organism>
<dbReference type="Pfam" id="PF05795">
    <property type="entry name" value="Plasmodium_Vir"/>
    <property type="match status" value="2"/>
</dbReference>
<dbReference type="VEuPathDB" id="PlasmoDB:POWCR01_000021800"/>
<keyword evidence="2" id="KW-0812">Transmembrane</keyword>
<accession>A0A1C3KEX2</accession>
<feature type="compositionally biased region" description="Basic and acidic residues" evidence="1">
    <location>
        <begin position="222"/>
        <end position="232"/>
    </location>
</feature>
<keyword evidence="2" id="KW-1133">Transmembrane helix</keyword>
<dbReference type="InterPro" id="IPR008780">
    <property type="entry name" value="Plasmodium_Vir"/>
</dbReference>
<evidence type="ECO:0000313" key="4">
    <source>
        <dbReference type="Proteomes" id="UP000243200"/>
    </source>
</evidence>
<dbReference type="OrthoDB" id="384716at2759"/>
<dbReference type="AlphaFoldDB" id="A0A1C3KEX2"/>
<name>A0A1C3KEX2_PLAOA</name>
<feature type="region of interest" description="Disordered" evidence="1">
    <location>
        <begin position="15"/>
        <end position="36"/>
    </location>
</feature>
<feature type="region of interest" description="Disordered" evidence="1">
    <location>
        <begin position="211"/>
        <end position="232"/>
    </location>
</feature>
<sequence>MAELTEEELDEILKDLPSNTEYNKFDNSAKEGDKSDDCKDVNNYDENLITLCDKFVKNIKALPKFSEEKDKHNDRYLYLYYWILDKIRKHFNMKGQVIDSSFVNKLVNIGNGVYRESNPRYFFYTSLFDFEWAKQEKHLHDYFKNCAKINSCNGTNCELYNKYVTYIDNFYDKHKYECFLDGECDYFNSDKAYEPKFMLSKLKDKIQKGSVSNEHINSLPKTPKEDEPQEPERNISMVIKNIVCKEIKDEKNNVLHYNCEDPAYRQHTDKAVFTENSKDQKTSETTLFEIIQKIKNFKCEEVKNKDNQVVGHNCTKIDSSEQLQNEDSSEAVEQTLESEDTITGIKLLPLHREVAVLRYEDKESEERWDYGYSTLTPEMSLFTEIPRKPYDAYVTEEEITCPNDEKKKALPGLCPRAKEEDSKNDGIESNYKFSTPGYIPEEIDPSNAGANILNTLETTPFRIAISFVLIIGIFIVFLVYYKFTPLGSWLRRKILRRENNNDSLYEYFNQDFPSDIPEMVNINSNRRRVSLAYHSM</sequence>
<gene>
    <name evidence="3" type="primary">PowCR01_000021800</name>
    <name evidence="3" type="ORF">POWCR01_000021800</name>
</gene>